<gene>
    <name evidence="2" type="ORF">AFUS01_LOCUS6199</name>
</gene>
<protein>
    <submittedName>
        <fullName evidence="2">Uncharacterized protein</fullName>
    </submittedName>
</protein>
<evidence type="ECO:0000313" key="2">
    <source>
        <dbReference type="EMBL" id="CAG7716705.1"/>
    </source>
</evidence>
<evidence type="ECO:0000256" key="1">
    <source>
        <dbReference type="SAM" id="Phobius"/>
    </source>
</evidence>
<dbReference type="EMBL" id="CAJVCH010040548">
    <property type="protein sequence ID" value="CAG7716705.1"/>
    <property type="molecule type" value="Genomic_DNA"/>
</dbReference>
<dbReference type="Proteomes" id="UP000708208">
    <property type="component" value="Unassembled WGS sequence"/>
</dbReference>
<evidence type="ECO:0000313" key="3">
    <source>
        <dbReference type="Proteomes" id="UP000708208"/>
    </source>
</evidence>
<name>A0A8J2JGZ8_9HEXA</name>
<keyword evidence="1" id="KW-0812">Transmembrane</keyword>
<sequence length="220" mass="25039">MTLNYAIPANIIMEIVMIAVESAVYAYSHDKLMYARIDQIYIGFAVPFLIFSFAWAIYFKPEGRDFPRKAWSRYLRATQGIVLILIGCMTFVSAQTIEDSDTCSYYEMIFGLHCQRYEAKLVAGLLAVLDSVFYFLRPCKFHPPPNTSIDVTSPQVIFAPNFMNQESPPPYFPSQAQPGTYFVQYQPGNPQVVSQEIQFGYYLANPNHAQFQGGVQQTQT</sequence>
<feature type="transmembrane region" description="Helical" evidence="1">
    <location>
        <begin position="80"/>
        <end position="97"/>
    </location>
</feature>
<keyword evidence="1" id="KW-1133">Transmembrane helix</keyword>
<feature type="transmembrane region" description="Helical" evidence="1">
    <location>
        <begin position="7"/>
        <end position="28"/>
    </location>
</feature>
<organism evidence="2 3">
    <name type="scientific">Allacma fusca</name>
    <dbReference type="NCBI Taxonomy" id="39272"/>
    <lineage>
        <taxon>Eukaryota</taxon>
        <taxon>Metazoa</taxon>
        <taxon>Ecdysozoa</taxon>
        <taxon>Arthropoda</taxon>
        <taxon>Hexapoda</taxon>
        <taxon>Collembola</taxon>
        <taxon>Symphypleona</taxon>
        <taxon>Sminthuridae</taxon>
        <taxon>Allacma</taxon>
    </lineage>
</organism>
<accession>A0A8J2JGZ8</accession>
<reference evidence="2" key="1">
    <citation type="submission" date="2021-06" db="EMBL/GenBank/DDBJ databases">
        <authorList>
            <person name="Hodson N. C."/>
            <person name="Mongue J. A."/>
            <person name="Jaron S. K."/>
        </authorList>
    </citation>
    <scope>NUCLEOTIDE SEQUENCE</scope>
</reference>
<proteinExistence type="predicted"/>
<keyword evidence="3" id="KW-1185">Reference proteome</keyword>
<dbReference type="AlphaFoldDB" id="A0A8J2JGZ8"/>
<comment type="caution">
    <text evidence="2">The sequence shown here is derived from an EMBL/GenBank/DDBJ whole genome shotgun (WGS) entry which is preliminary data.</text>
</comment>
<keyword evidence="1" id="KW-0472">Membrane</keyword>
<feature type="transmembrane region" description="Helical" evidence="1">
    <location>
        <begin position="40"/>
        <end position="59"/>
    </location>
</feature>